<evidence type="ECO:0000313" key="1">
    <source>
        <dbReference type="EMBL" id="MDU9001023.1"/>
    </source>
</evidence>
<sequence length="48" mass="5422">MRARDLCEALDLPILPKHTEGIRSKLKRLVVRGVLAEPEPGLFTQPRT</sequence>
<name>A0ABU3V4B3_9ACTN</name>
<organism evidence="1 2">
    <name type="scientific">Streptomyces mirabilis</name>
    <dbReference type="NCBI Taxonomy" id="68239"/>
    <lineage>
        <taxon>Bacteria</taxon>
        <taxon>Bacillati</taxon>
        <taxon>Actinomycetota</taxon>
        <taxon>Actinomycetes</taxon>
        <taxon>Kitasatosporales</taxon>
        <taxon>Streptomycetaceae</taxon>
        <taxon>Streptomyces</taxon>
    </lineage>
</organism>
<comment type="caution">
    <text evidence="1">The sequence shown here is derived from an EMBL/GenBank/DDBJ whole genome shotgun (WGS) entry which is preliminary data.</text>
</comment>
<dbReference type="EMBL" id="JARAKF010000002">
    <property type="protein sequence ID" value="MDU9001023.1"/>
    <property type="molecule type" value="Genomic_DNA"/>
</dbReference>
<protein>
    <submittedName>
        <fullName evidence="1">Uncharacterized protein</fullName>
    </submittedName>
</protein>
<dbReference type="RefSeq" id="WP_205521640.1">
    <property type="nucleotide sequence ID" value="NZ_JAPEMK010000003.1"/>
</dbReference>
<evidence type="ECO:0000313" key="2">
    <source>
        <dbReference type="Proteomes" id="UP001257627"/>
    </source>
</evidence>
<proteinExistence type="predicted"/>
<keyword evidence="2" id="KW-1185">Reference proteome</keyword>
<accession>A0ABU3V4B3</accession>
<gene>
    <name evidence="1" type="ORF">PU648_53915</name>
</gene>
<dbReference type="Proteomes" id="UP001257627">
    <property type="component" value="Unassembled WGS sequence"/>
</dbReference>
<reference evidence="1 2" key="1">
    <citation type="submission" date="2023-02" db="EMBL/GenBank/DDBJ databases">
        <authorList>
            <person name="Maleckis M."/>
        </authorList>
    </citation>
    <scope>NUCLEOTIDE SEQUENCE [LARGE SCALE GENOMIC DNA]</scope>
    <source>
        <strain evidence="1 2">P8-A2</strain>
    </source>
</reference>